<dbReference type="SUPFAM" id="SSF103088">
    <property type="entry name" value="OmpA-like"/>
    <property type="match status" value="1"/>
</dbReference>
<dbReference type="KEGG" id="apoc:APORC_1580"/>
<dbReference type="PANTHER" id="PTHR30329">
    <property type="entry name" value="STATOR ELEMENT OF FLAGELLAR MOTOR COMPLEX"/>
    <property type="match status" value="1"/>
</dbReference>
<evidence type="ECO:0000313" key="8">
    <source>
        <dbReference type="EMBL" id="QEP41152.1"/>
    </source>
</evidence>
<evidence type="ECO:0000256" key="1">
    <source>
        <dbReference type="ARBA" id="ARBA00004442"/>
    </source>
</evidence>
<proteinExistence type="predicted"/>
<dbReference type="InterPro" id="IPR006664">
    <property type="entry name" value="OMP_bac"/>
</dbReference>
<dbReference type="Proteomes" id="UP000093159">
    <property type="component" value="Unassembled WGS sequence"/>
</dbReference>
<dbReference type="EMBL" id="LDIR01000001">
    <property type="protein sequence ID" value="OCL92850.1"/>
    <property type="molecule type" value="Genomic_DNA"/>
</dbReference>
<keyword evidence="3" id="KW-0998">Cell outer membrane</keyword>
<gene>
    <name evidence="8" type="primary">pal</name>
    <name evidence="7" type="synonym">pal_1</name>
    <name evidence="7" type="ORF">AAX28_00390</name>
    <name evidence="8" type="ORF">APORC_1580</name>
</gene>
<evidence type="ECO:0000313" key="10">
    <source>
        <dbReference type="Proteomes" id="UP000322644"/>
    </source>
</evidence>
<feature type="signal peptide" evidence="5">
    <location>
        <begin position="1"/>
        <end position="23"/>
    </location>
</feature>
<organism evidence="8 10">
    <name type="scientific">Arcobacter porcinus</name>
    <dbReference type="NCBI Taxonomy" id="1935204"/>
    <lineage>
        <taxon>Bacteria</taxon>
        <taxon>Pseudomonadati</taxon>
        <taxon>Campylobacterota</taxon>
        <taxon>Epsilonproteobacteria</taxon>
        <taxon>Campylobacterales</taxon>
        <taxon>Arcobacteraceae</taxon>
        <taxon>Arcobacter</taxon>
    </lineage>
</organism>
<evidence type="ECO:0000313" key="7">
    <source>
        <dbReference type="EMBL" id="OCL92850.1"/>
    </source>
</evidence>
<evidence type="ECO:0000259" key="6">
    <source>
        <dbReference type="PROSITE" id="PS51123"/>
    </source>
</evidence>
<dbReference type="Gene3D" id="3.30.1330.60">
    <property type="entry name" value="OmpA-like domain"/>
    <property type="match status" value="1"/>
</dbReference>
<dbReference type="InterPro" id="IPR006665">
    <property type="entry name" value="OmpA-like"/>
</dbReference>
<evidence type="ECO:0000256" key="2">
    <source>
        <dbReference type="ARBA" id="ARBA00023136"/>
    </source>
</evidence>
<dbReference type="InterPro" id="IPR050330">
    <property type="entry name" value="Bact_OuterMem_StrucFunc"/>
</dbReference>
<dbReference type="PROSITE" id="PS51257">
    <property type="entry name" value="PROKAR_LIPOPROTEIN"/>
    <property type="match status" value="1"/>
</dbReference>
<feature type="chain" id="PRO_5043143738" evidence="5">
    <location>
        <begin position="24"/>
        <end position="177"/>
    </location>
</feature>
<reference evidence="7 9" key="1">
    <citation type="submission" date="2015-05" db="EMBL/GenBank/DDBJ databases">
        <authorList>
            <person name="Rovetto F."/>
            <person name="Cocolin L."/>
            <person name="Illeghems K."/>
            <person name="Van Nieuwerburgh F."/>
            <person name="Houf K."/>
        </authorList>
    </citation>
    <scope>NUCLEOTIDE SEQUENCE [LARGE SCALE GENOMIC DNA]</scope>
    <source>
        <strain evidence="7 9">117434</strain>
    </source>
</reference>
<feature type="domain" description="OmpA-like" evidence="6">
    <location>
        <begin position="65"/>
        <end position="177"/>
    </location>
</feature>
<reference evidence="8 10" key="2">
    <citation type="submission" date="2019-09" db="EMBL/GenBank/DDBJ databases">
        <title>Complete genome sequencing of four Arcobacter species reveals a diverse suite of mobile elements.</title>
        <authorList>
            <person name="Miller W.G."/>
            <person name="Yee E."/>
            <person name="Bono J.L."/>
        </authorList>
    </citation>
    <scope>NUCLEOTIDE SEQUENCE [LARGE SCALE GENOMIC DNA]</scope>
    <source>
        <strain evidence="8 10">CCUG 56899</strain>
    </source>
</reference>
<accession>A0A1C0AZI7</accession>
<evidence type="ECO:0000256" key="3">
    <source>
        <dbReference type="ARBA" id="ARBA00023237"/>
    </source>
</evidence>
<dbReference type="CDD" id="cd07185">
    <property type="entry name" value="OmpA_C-like"/>
    <property type="match status" value="1"/>
</dbReference>
<evidence type="ECO:0000256" key="5">
    <source>
        <dbReference type="SAM" id="SignalP"/>
    </source>
</evidence>
<dbReference type="GO" id="GO:0009279">
    <property type="term" value="C:cell outer membrane"/>
    <property type="evidence" value="ECO:0007669"/>
    <property type="project" value="UniProtKB-SubCell"/>
</dbReference>
<dbReference type="OrthoDB" id="9809164at2"/>
<protein>
    <submittedName>
        <fullName evidence="7 8">Peptidoglycan-associated lipoprotein</fullName>
    </submittedName>
</protein>
<dbReference type="EMBL" id="CP036246">
    <property type="protein sequence ID" value="QEP41152.1"/>
    <property type="molecule type" value="Genomic_DNA"/>
</dbReference>
<reference evidence="8 10" key="3">
    <citation type="submission" date="2019-09" db="EMBL/GenBank/DDBJ databases">
        <title>Taxonomic note: a critical rebuttal of the proposed division of the genus Arcobacter into six genera, emended descriptions of Arcobacter anaerophilus and the genus Arcobacter, and an assessment of genus-level boundaries for Epsilonproteobacteria using in silico genomic comparator tools.</title>
        <authorList>
            <person name="On S.L.W."/>
            <person name="Miller W.G."/>
            <person name="Biggs P."/>
            <person name="Cornelius A."/>
            <person name="Vandamme P."/>
        </authorList>
    </citation>
    <scope>NUCLEOTIDE SEQUENCE [LARGE SCALE GENOMIC DNA]</scope>
    <source>
        <strain evidence="8 10">CCUG 56899</strain>
    </source>
</reference>
<dbReference type="PRINTS" id="PR01021">
    <property type="entry name" value="OMPADOMAIN"/>
</dbReference>
<dbReference type="PANTHER" id="PTHR30329:SF21">
    <property type="entry name" value="LIPOPROTEIN YIAD-RELATED"/>
    <property type="match status" value="1"/>
</dbReference>
<dbReference type="Pfam" id="PF00691">
    <property type="entry name" value="OmpA"/>
    <property type="match status" value="1"/>
</dbReference>
<sequence>MKKLGLYSLLVAGLLFTAGCANKEVDADNTVSSEDSNASSKSVNNEVAEGALLEKADGGNYYNINGERTFIEHVYFDYDKFTLSNANKNKAVSNASKLAKVKSDTIVVYGNADERGSDEYNYALGLKRANTVKNILVSNGVKANITIKSLGESNPVCTEATESCYSKNRRVEQELAK</sequence>
<keyword evidence="2 4" id="KW-0472">Membrane</keyword>
<evidence type="ECO:0000256" key="4">
    <source>
        <dbReference type="PROSITE-ProRule" id="PRU00473"/>
    </source>
</evidence>
<dbReference type="PROSITE" id="PS51123">
    <property type="entry name" value="OMPA_2"/>
    <property type="match status" value="1"/>
</dbReference>
<dbReference type="RefSeq" id="WP_066171560.1">
    <property type="nucleotide sequence ID" value="NZ_CP036246.2"/>
</dbReference>
<dbReference type="InterPro" id="IPR036737">
    <property type="entry name" value="OmpA-like_sf"/>
</dbReference>
<comment type="subcellular location">
    <subcellularLocation>
        <location evidence="1">Cell outer membrane</location>
    </subcellularLocation>
</comment>
<name>A0A1C0AZI7_9BACT</name>
<dbReference type="Proteomes" id="UP000322644">
    <property type="component" value="Chromosome"/>
</dbReference>
<keyword evidence="8" id="KW-0449">Lipoprotein</keyword>
<keyword evidence="5" id="KW-0732">Signal</keyword>
<dbReference type="AlphaFoldDB" id="A0A1C0AZI7"/>
<keyword evidence="9" id="KW-1185">Reference proteome</keyword>
<evidence type="ECO:0000313" key="9">
    <source>
        <dbReference type="Proteomes" id="UP000093159"/>
    </source>
</evidence>